<comment type="caution">
    <text evidence="1">The sequence shown here is derived from an EMBL/GenBank/DDBJ whole genome shotgun (WGS) entry which is preliminary data.</text>
</comment>
<evidence type="ECO:0000313" key="1">
    <source>
        <dbReference type="EMBL" id="PIW17323.1"/>
    </source>
</evidence>
<evidence type="ECO:0000313" key="2">
    <source>
        <dbReference type="Proteomes" id="UP000231019"/>
    </source>
</evidence>
<dbReference type="EMBL" id="PFFQ01000024">
    <property type="protein sequence ID" value="PIW17323.1"/>
    <property type="molecule type" value="Genomic_DNA"/>
</dbReference>
<organism evidence="1 2">
    <name type="scientific">bacterium (Candidatus Blackallbacteria) CG17_big_fil_post_rev_8_21_14_2_50_48_46</name>
    <dbReference type="NCBI Taxonomy" id="2014261"/>
    <lineage>
        <taxon>Bacteria</taxon>
        <taxon>Candidatus Blackallbacteria</taxon>
    </lineage>
</organism>
<name>A0A2M7G5L8_9BACT</name>
<gene>
    <name evidence="1" type="ORF">COW36_09105</name>
</gene>
<protein>
    <submittedName>
        <fullName evidence="1">Cytoplasmic protein</fullName>
    </submittedName>
</protein>
<reference evidence="1 2" key="1">
    <citation type="submission" date="2017-09" db="EMBL/GenBank/DDBJ databases">
        <title>Depth-based differentiation of microbial function through sediment-hosted aquifers and enrichment of novel symbionts in the deep terrestrial subsurface.</title>
        <authorList>
            <person name="Probst A.J."/>
            <person name="Ladd B."/>
            <person name="Jarett J.K."/>
            <person name="Geller-Mcgrath D.E."/>
            <person name="Sieber C.M."/>
            <person name="Emerson J.B."/>
            <person name="Anantharaman K."/>
            <person name="Thomas B.C."/>
            <person name="Malmstrom R."/>
            <person name="Stieglmeier M."/>
            <person name="Klingl A."/>
            <person name="Woyke T."/>
            <person name="Ryan C.M."/>
            <person name="Banfield J.F."/>
        </authorList>
    </citation>
    <scope>NUCLEOTIDE SEQUENCE [LARGE SCALE GENOMIC DNA]</scope>
    <source>
        <strain evidence="1">CG17_big_fil_post_rev_8_21_14_2_50_48_46</strain>
    </source>
</reference>
<dbReference type="AlphaFoldDB" id="A0A2M7G5L8"/>
<proteinExistence type="predicted"/>
<sequence>MPDNLDIHRAEREFLRWIIITALWHARPYGCHERIILRAAQDMPLQITTDQLRQEMDYVEESGFCKIDKSGELWHAKITPKGTDLVDYREDCPKGIARPPKW</sequence>
<accession>A0A2M7G5L8</accession>
<dbReference type="Proteomes" id="UP000231019">
    <property type="component" value="Unassembled WGS sequence"/>
</dbReference>